<dbReference type="Proteomes" id="UP000011980">
    <property type="component" value="Unassembled WGS sequence"/>
</dbReference>
<accession>M6FNX9</accession>
<organism evidence="1 2">
    <name type="scientific">Leptospira kirschneri serovar Bulgarica str. Nikolaevo</name>
    <dbReference type="NCBI Taxonomy" id="1240687"/>
    <lineage>
        <taxon>Bacteria</taxon>
        <taxon>Pseudomonadati</taxon>
        <taxon>Spirochaetota</taxon>
        <taxon>Spirochaetia</taxon>
        <taxon>Leptospirales</taxon>
        <taxon>Leptospiraceae</taxon>
        <taxon>Leptospira</taxon>
    </lineage>
</organism>
<dbReference type="Gene3D" id="2.20.140.10">
    <property type="entry name" value="WGR domain"/>
    <property type="match status" value="1"/>
</dbReference>
<sequence length="65" mass="7611">MRRTVRNGFRIFSLSCPLEKIFNYEISSHLQRRQSDKFWNIEVSGKSFTVTYGKAGTNAKPHINF</sequence>
<name>M6FNX9_9LEPT</name>
<dbReference type="PATRIC" id="fig|1240687.3.peg.2034"/>
<comment type="caution">
    <text evidence="1">The sequence shown here is derived from an EMBL/GenBank/DDBJ whole genome shotgun (WGS) entry which is preliminary data.</text>
</comment>
<dbReference type="AlphaFoldDB" id="M6FNX9"/>
<evidence type="ECO:0008006" key="3">
    <source>
        <dbReference type="Google" id="ProtNLM"/>
    </source>
</evidence>
<gene>
    <name evidence="1" type="ORF">LEP1GSC008_3942</name>
</gene>
<evidence type="ECO:0000313" key="2">
    <source>
        <dbReference type="Proteomes" id="UP000011980"/>
    </source>
</evidence>
<evidence type="ECO:0000313" key="1">
    <source>
        <dbReference type="EMBL" id="EMK24431.1"/>
    </source>
</evidence>
<dbReference type="EMBL" id="ANCE01000100">
    <property type="protein sequence ID" value="EMK24431.1"/>
    <property type="molecule type" value="Genomic_DNA"/>
</dbReference>
<proteinExistence type="predicted"/>
<reference evidence="1 2" key="1">
    <citation type="submission" date="2013-01" db="EMBL/GenBank/DDBJ databases">
        <authorList>
            <person name="Harkins D.M."/>
            <person name="Durkin A.S."/>
            <person name="Brinkac L.M."/>
            <person name="Haft D.H."/>
            <person name="Selengut J.D."/>
            <person name="Sanka R."/>
            <person name="DePew J."/>
            <person name="Purushe J."/>
            <person name="Galloway R.L."/>
            <person name="Vinetz J.M."/>
            <person name="Sutton G.G."/>
            <person name="Nierman W.C."/>
            <person name="Fouts D.E."/>
        </authorList>
    </citation>
    <scope>NUCLEOTIDE SEQUENCE [LARGE SCALE GENOMIC DNA]</scope>
    <source>
        <strain evidence="1 2">Nikolaevo</strain>
    </source>
</reference>
<protein>
    <recommendedName>
        <fullName evidence="3">WGR domain-containing protein</fullName>
    </recommendedName>
</protein>